<evidence type="ECO:0000256" key="1">
    <source>
        <dbReference type="PROSITE-ProRule" id="PRU00475"/>
    </source>
</evidence>
<evidence type="ECO:0000313" key="3">
    <source>
        <dbReference type="EMBL" id="TFY79367.1"/>
    </source>
</evidence>
<proteinExistence type="predicted"/>
<organism evidence="3 4">
    <name type="scientific">Hericium alpestre</name>
    <dbReference type="NCBI Taxonomy" id="135208"/>
    <lineage>
        <taxon>Eukaryota</taxon>
        <taxon>Fungi</taxon>
        <taxon>Dikarya</taxon>
        <taxon>Basidiomycota</taxon>
        <taxon>Agaricomycotina</taxon>
        <taxon>Agaricomycetes</taxon>
        <taxon>Russulales</taxon>
        <taxon>Hericiaceae</taxon>
        <taxon>Hericium</taxon>
    </lineage>
</organism>
<accession>A0A4Y9ZZ60</accession>
<gene>
    <name evidence="3" type="ORF">EWM64_g4645</name>
</gene>
<dbReference type="Proteomes" id="UP000298061">
    <property type="component" value="Unassembled WGS sequence"/>
</dbReference>
<comment type="subcellular location">
    <subcellularLocation>
        <location evidence="1">Nucleus</location>
    </subcellularLocation>
</comment>
<dbReference type="OrthoDB" id="332390at2759"/>
<reference evidence="3 4" key="1">
    <citation type="submission" date="2019-02" db="EMBL/GenBank/DDBJ databases">
        <title>Genome sequencing of the rare red list fungi Hericium alpestre (H. flagellum).</title>
        <authorList>
            <person name="Buettner E."/>
            <person name="Kellner H."/>
        </authorList>
    </citation>
    <scope>NUCLEOTIDE SEQUENCE [LARGE SCALE GENOMIC DNA]</scope>
    <source>
        <strain evidence="3 4">DSM 108284</strain>
    </source>
</reference>
<dbReference type="EMBL" id="SFCI01000513">
    <property type="protein sequence ID" value="TFY79367.1"/>
    <property type="molecule type" value="Genomic_DNA"/>
</dbReference>
<protein>
    <recommendedName>
        <fullName evidence="2">WAC domain-containing protein</fullName>
    </recommendedName>
</protein>
<feature type="domain" description="WAC" evidence="2">
    <location>
        <begin position="28"/>
        <end position="55"/>
    </location>
</feature>
<keyword evidence="1" id="KW-0539">Nucleus</keyword>
<dbReference type="GO" id="GO:0005634">
    <property type="term" value="C:nucleus"/>
    <property type="evidence" value="ECO:0007669"/>
    <property type="project" value="UniProtKB-SubCell"/>
</dbReference>
<evidence type="ECO:0000313" key="4">
    <source>
        <dbReference type="Proteomes" id="UP000298061"/>
    </source>
</evidence>
<dbReference type="PROSITE" id="PS51136">
    <property type="entry name" value="WAC"/>
    <property type="match status" value="1"/>
</dbReference>
<sequence length="55" mass="6399">MPTCRRKRVLLTEPSEALLQALKSDPNRPVFYLERTGEIFENYERVVSPLTPHPC</sequence>
<name>A0A4Y9ZZ60_9AGAM</name>
<evidence type="ECO:0000259" key="2">
    <source>
        <dbReference type="PROSITE" id="PS51136"/>
    </source>
</evidence>
<dbReference type="AlphaFoldDB" id="A0A4Y9ZZ60"/>
<dbReference type="STRING" id="135208.A0A4Y9ZZ60"/>
<comment type="caution">
    <text evidence="3">The sequence shown here is derived from an EMBL/GenBank/DDBJ whole genome shotgun (WGS) entry which is preliminary data.</text>
</comment>
<keyword evidence="4" id="KW-1185">Reference proteome</keyword>
<dbReference type="InterPro" id="IPR013136">
    <property type="entry name" value="WSTF_Acf1_Cbp146"/>
</dbReference>